<proteinExistence type="predicted"/>
<name>A0A2J8N4K1_PANTR</name>
<dbReference type="EMBL" id="NBAG03000236">
    <property type="protein sequence ID" value="PNI66698.1"/>
    <property type="molecule type" value="Genomic_DNA"/>
</dbReference>
<organism evidence="2 3">
    <name type="scientific">Pan troglodytes</name>
    <name type="common">Chimpanzee</name>
    <dbReference type="NCBI Taxonomy" id="9598"/>
    <lineage>
        <taxon>Eukaryota</taxon>
        <taxon>Metazoa</taxon>
        <taxon>Chordata</taxon>
        <taxon>Craniata</taxon>
        <taxon>Vertebrata</taxon>
        <taxon>Euteleostomi</taxon>
        <taxon>Mammalia</taxon>
        <taxon>Eutheria</taxon>
        <taxon>Euarchontoglires</taxon>
        <taxon>Primates</taxon>
        <taxon>Haplorrhini</taxon>
        <taxon>Catarrhini</taxon>
        <taxon>Hominidae</taxon>
        <taxon>Pan</taxon>
    </lineage>
</organism>
<evidence type="ECO:0000313" key="3">
    <source>
        <dbReference type="Proteomes" id="UP000236370"/>
    </source>
</evidence>
<sequence length="305" mass="35106">MEKLASKEKFKAPARALPQLSMVSTKPHWQQAAPSFHLSVKQDDESPEPFSVKNEQSYAEYMERFGKKGKLPHQVDDSYAGPSTSKSKGKSPHKERENFRSTLVNVIMQQDADLDSAVPDGSTIPKPTASAIEKDILRYYYYIHHGIDTDHVAPMEDSWLEHVLDLVPQHLKVFTDSIVTLSDEMREDYLLSVKKSIVDFVLKDPREKEDDKKTDELPAHRAEMEILPKPWRKSFLAASSYIRDHLNAMNPTMLAVLDLWHTNFKKLRLVDIKEFHNCQDALELSSFQNIIMRHMESAKETLLKM</sequence>
<gene>
    <name evidence="2" type="ORF">CK820_G0014734</name>
</gene>
<dbReference type="AlphaFoldDB" id="A0A2J8N4K1"/>
<comment type="caution">
    <text evidence="2">The sequence shown here is derived from an EMBL/GenBank/DDBJ whole genome shotgun (WGS) entry which is preliminary data.</text>
</comment>
<dbReference type="Proteomes" id="UP000236370">
    <property type="component" value="Unassembled WGS sequence"/>
</dbReference>
<feature type="region of interest" description="Disordered" evidence="1">
    <location>
        <begin position="25"/>
        <end position="96"/>
    </location>
</feature>
<evidence type="ECO:0000256" key="1">
    <source>
        <dbReference type="SAM" id="MobiDB-lite"/>
    </source>
</evidence>
<protein>
    <submittedName>
        <fullName evidence="2">DNAH7 isoform 8</fullName>
    </submittedName>
</protein>
<reference evidence="2 3" key="1">
    <citation type="submission" date="2017-12" db="EMBL/GenBank/DDBJ databases">
        <title>High-resolution comparative analysis of great ape genomes.</title>
        <authorList>
            <person name="Pollen A."/>
            <person name="Hastie A."/>
            <person name="Hormozdiari F."/>
            <person name="Dougherty M."/>
            <person name="Liu R."/>
            <person name="Chaisson M."/>
            <person name="Hoppe E."/>
            <person name="Hill C."/>
            <person name="Pang A."/>
            <person name="Hillier L."/>
            <person name="Baker C."/>
            <person name="Armstrong J."/>
            <person name="Shendure J."/>
            <person name="Paten B."/>
            <person name="Wilson R."/>
            <person name="Chao H."/>
            <person name="Schneider V."/>
            <person name="Ventura M."/>
            <person name="Kronenberg Z."/>
            <person name="Murali S."/>
            <person name="Gordon D."/>
            <person name="Cantsilieris S."/>
            <person name="Munson K."/>
            <person name="Nelson B."/>
            <person name="Raja A."/>
            <person name="Underwood J."/>
            <person name="Diekhans M."/>
            <person name="Fiddes I."/>
            <person name="Haussler D."/>
            <person name="Eichler E."/>
        </authorList>
    </citation>
    <scope>NUCLEOTIDE SEQUENCE [LARGE SCALE GENOMIC DNA]</scope>
    <source>
        <strain evidence="2">Yerkes chimp pedigree #C0471</strain>
    </source>
</reference>
<accession>A0A2J8N4K1</accession>
<evidence type="ECO:0000313" key="2">
    <source>
        <dbReference type="EMBL" id="PNI66698.1"/>
    </source>
</evidence>